<dbReference type="Proteomes" id="UP000030748">
    <property type="component" value="Unassembled WGS sequence"/>
</dbReference>
<proteinExistence type="predicted"/>
<keyword evidence="2" id="KW-1185">Reference proteome</keyword>
<dbReference type="InterPro" id="IPR013083">
    <property type="entry name" value="Znf_RING/FYVE/PHD"/>
</dbReference>
<reference evidence="1 2" key="1">
    <citation type="journal article" date="2013" name="Proc. Natl. Acad. Sci. U.S.A.">
        <title>Fine-scale variation in meiotic recombination in Mimulus inferred from population shotgun sequencing.</title>
        <authorList>
            <person name="Hellsten U."/>
            <person name="Wright K.M."/>
            <person name="Jenkins J."/>
            <person name="Shu S."/>
            <person name="Yuan Y."/>
            <person name="Wessler S.R."/>
            <person name="Schmutz J."/>
            <person name="Willis J.H."/>
            <person name="Rokhsar D.S."/>
        </authorList>
    </citation>
    <scope>NUCLEOTIDE SEQUENCE [LARGE SCALE GENOMIC DNA]</scope>
    <source>
        <strain evidence="2">cv. DUN x IM62</strain>
    </source>
</reference>
<evidence type="ECO:0000313" key="2">
    <source>
        <dbReference type="Proteomes" id="UP000030748"/>
    </source>
</evidence>
<accession>A0A022RMM7</accession>
<gene>
    <name evidence="1" type="ORF">MIMGU_mgv1a022175mg</name>
</gene>
<sequence>MGNKAAKAIGTLTSFTCEICDERSLSTQKFRHGNSYAYCIGRHIKARVEGYNTEIKCPKLSCRRKLDPLECREIISPELFVKLCDSVCSSAVSGKKSATALTGMR</sequence>
<name>A0A022RMM7_ERYGU</name>
<protein>
    <submittedName>
        <fullName evidence="1">Uncharacterized protein</fullName>
    </submittedName>
</protein>
<dbReference type="STRING" id="4155.A0A022RMM7"/>
<dbReference type="Gene3D" id="3.30.40.10">
    <property type="entry name" value="Zinc/RING finger domain, C3HC4 (zinc finger)"/>
    <property type="match status" value="1"/>
</dbReference>
<organism evidence="1 2">
    <name type="scientific">Erythranthe guttata</name>
    <name type="common">Yellow monkey flower</name>
    <name type="synonym">Mimulus guttatus</name>
    <dbReference type="NCBI Taxonomy" id="4155"/>
    <lineage>
        <taxon>Eukaryota</taxon>
        <taxon>Viridiplantae</taxon>
        <taxon>Streptophyta</taxon>
        <taxon>Embryophyta</taxon>
        <taxon>Tracheophyta</taxon>
        <taxon>Spermatophyta</taxon>
        <taxon>Magnoliopsida</taxon>
        <taxon>eudicotyledons</taxon>
        <taxon>Gunneridae</taxon>
        <taxon>Pentapetalae</taxon>
        <taxon>asterids</taxon>
        <taxon>lamiids</taxon>
        <taxon>Lamiales</taxon>
        <taxon>Phrymaceae</taxon>
        <taxon>Erythranthe</taxon>
    </lineage>
</organism>
<dbReference type="EMBL" id="KI630370">
    <property type="protein sequence ID" value="EYU41033.1"/>
    <property type="molecule type" value="Genomic_DNA"/>
</dbReference>
<evidence type="ECO:0000313" key="1">
    <source>
        <dbReference type="EMBL" id="EYU41033.1"/>
    </source>
</evidence>
<dbReference type="SUPFAM" id="SSF57850">
    <property type="entry name" value="RING/U-box"/>
    <property type="match status" value="1"/>
</dbReference>
<dbReference type="AlphaFoldDB" id="A0A022RMM7"/>